<feature type="transmembrane region" description="Helical" evidence="2">
    <location>
        <begin position="428"/>
        <end position="453"/>
    </location>
</feature>
<dbReference type="PANTHER" id="PTHR11360:SF229">
    <property type="entry name" value="AGAP007601-PA"/>
    <property type="match status" value="1"/>
</dbReference>
<dbReference type="PROSITE" id="PS50850">
    <property type="entry name" value="MFS"/>
    <property type="match status" value="1"/>
</dbReference>
<feature type="transmembrane region" description="Helical" evidence="2">
    <location>
        <begin position="53"/>
        <end position="73"/>
    </location>
</feature>
<comment type="subcellular location">
    <subcellularLocation>
        <location evidence="1">Membrane</location>
        <topology evidence="1">Multi-pass membrane protein</topology>
    </subcellularLocation>
</comment>
<dbReference type="AlphaFoldDB" id="A0A034V6C6"/>
<evidence type="ECO:0000259" key="3">
    <source>
        <dbReference type="PROSITE" id="PS50850"/>
    </source>
</evidence>
<dbReference type="InterPro" id="IPR036259">
    <property type="entry name" value="MFS_trans_sf"/>
</dbReference>
<dbReference type="PANTHER" id="PTHR11360">
    <property type="entry name" value="MONOCARBOXYLATE TRANSPORTER"/>
    <property type="match status" value="1"/>
</dbReference>
<accession>A0A034V6C6</accession>
<feature type="transmembrane region" description="Helical" evidence="2">
    <location>
        <begin position="16"/>
        <end position="33"/>
    </location>
</feature>
<feature type="transmembrane region" description="Helical" evidence="2">
    <location>
        <begin position="363"/>
        <end position="382"/>
    </location>
</feature>
<feature type="transmembrane region" description="Helical" evidence="2">
    <location>
        <begin position="85"/>
        <end position="104"/>
    </location>
</feature>
<dbReference type="Pfam" id="PF07690">
    <property type="entry name" value="MFS_1"/>
    <property type="match status" value="1"/>
</dbReference>
<dbReference type="OrthoDB" id="8055603at2759"/>
<reference evidence="4" key="1">
    <citation type="journal article" date="2014" name="BMC Genomics">
        <title>Characterizing the developmental transcriptome of the oriental fruit fly, Bactrocera dorsalis (Diptera: Tephritidae) through comparative genomic analysis with Drosophila melanogaster utilizing modENCODE datasets.</title>
        <authorList>
            <person name="Geib S.M."/>
            <person name="Calla B."/>
            <person name="Hall B."/>
            <person name="Hou S."/>
            <person name="Manoukis N.C."/>
        </authorList>
    </citation>
    <scope>NUCLEOTIDE SEQUENCE</scope>
    <source>
        <strain evidence="4">Punador</strain>
    </source>
</reference>
<dbReference type="GO" id="GO:0016020">
    <property type="term" value="C:membrane"/>
    <property type="evidence" value="ECO:0007669"/>
    <property type="project" value="UniProtKB-SubCell"/>
</dbReference>
<feature type="transmembrane region" description="Helical" evidence="2">
    <location>
        <begin position="110"/>
        <end position="132"/>
    </location>
</feature>
<feature type="transmembrane region" description="Helical" evidence="2">
    <location>
        <begin position="307"/>
        <end position="328"/>
    </location>
</feature>
<dbReference type="EMBL" id="GAKP01020883">
    <property type="protein sequence ID" value="JAC38069.1"/>
    <property type="molecule type" value="Transcribed_RNA"/>
</dbReference>
<keyword evidence="2" id="KW-0812">Transmembrane</keyword>
<dbReference type="EMBL" id="GAKP01020885">
    <property type="protein sequence ID" value="JAC38067.1"/>
    <property type="molecule type" value="Transcribed_RNA"/>
</dbReference>
<dbReference type="InterPro" id="IPR020846">
    <property type="entry name" value="MFS_dom"/>
</dbReference>
<dbReference type="Gene3D" id="1.20.1250.20">
    <property type="entry name" value="MFS general substrate transporter like domains"/>
    <property type="match status" value="1"/>
</dbReference>
<feature type="transmembrane region" description="Helical" evidence="2">
    <location>
        <begin position="144"/>
        <end position="165"/>
    </location>
</feature>
<feature type="domain" description="Major facilitator superfamily (MFS) profile" evidence="3">
    <location>
        <begin position="1"/>
        <end position="452"/>
    </location>
</feature>
<gene>
    <name evidence="4" type="primary">MOT12</name>
</gene>
<evidence type="ECO:0000256" key="1">
    <source>
        <dbReference type="ARBA" id="ARBA00004141"/>
    </source>
</evidence>
<name>A0A034V6C6_BACDO</name>
<dbReference type="SUPFAM" id="SSF103473">
    <property type="entry name" value="MFS general substrate transporter"/>
    <property type="match status" value="1"/>
</dbReference>
<evidence type="ECO:0000313" key="4">
    <source>
        <dbReference type="EMBL" id="JAC38069.1"/>
    </source>
</evidence>
<organism evidence="4">
    <name type="scientific">Bactrocera dorsalis</name>
    <name type="common">Oriental fruit fly</name>
    <name type="synonym">Dacus dorsalis</name>
    <dbReference type="NCBI Taxonomy" id="27457"/>
    <lineage>
        <taxon>Eukaryota</taxon>
        <taxon>Metazoa</taxon>
        <taxon>Ecdysozoa</taxon>
        <taxon>Arthropoda</taxon>
        <taxon>Hexapoda</taxon>
        <taxon>Insecta</taxon>
        <taxon>Pterygota</taxon>
        <taxon>Neoptera</taxon>
        <taxon>Endopterygota</taxon>
        <taxon>Diptera</taxon>
        <taxon>Brachycera</taxon>
        <taxon>Muscomorpha</taxon>
        <taxon>Tephritoidea</taxon>
        <taxon>Tephritidae</taxon>
        <taxon>Bactrocera</taxon>
        <taxon>Bactrocera</taxon>
    </lineage>
</organism>
<dbReference type="EMBL" id="GAKP01020889">
    <property type="protein sequence ID" value="JAC38063.1"/>
    <property type="molecule type" value="Transcribed_RNA"/>
</dbReference>
<sequence length="478" mass="52318">MDAAQTSATVPDGGRGWVIVGAVALINMTNQYIHSVFGLLFGAKLKSMQEQTFTAALILNLSSLTLNFSGLFTGPAIKTFKQRNVAAAGILFVSFGLLLCAFATESWHFIVGYSLFVGLGLGLITPSTFMAINSYFSTKRGRAVGLSLAGSGVGQVTVPHVVRLLLDNYGFRVTVFAMSLFSLIGLIGAALLKPLAPPMRHNNRQHVRLLLSTDDEKNKTAPPQFKVNEVENNKLMNKDQANANVSASREHCCNNVTQRLVQAMDLELLRDTTFWSIIVGMGLVYTSTIQFTMLFPHFLQYSVGLSSFNTATCMSTVAGADIMCRLLLPCITDKLKIPYRLVFLLGTVGLLISRAALAESMDMTTIIVMSIFTGMTKSATVLNNNLTISSHCRPEKLPGGLGLNMIAKGVLVITVGQLLGWIRDYTHSYILCLHAQNILLLLVVLVWSPELFCHYRKSQRARRAAAAEREEYNKMSVC</sequence>
<feature type="transmembrane region" description="Helical" evidence="2">
    <location>
        <begin position="340"/>
        <end position="357"/>
    </location>
</feature>
<keyword evidence="2" id="KW-0472">Membrane</keyword>
<dbReference type="GO" id="GO:0008028">
    <property type="term" value="F:monocarboxylic acid transmembrane transporter activity"/>
    <property type="evidence" value="ECO:0007669"/>
    <property type="project" value="TreeGrafter"/>
</dbReference>
<protein>
    <submittedName>
        <fullName evidence="4">Monocarboxylate transporter 12</fullName>
    </submittedName>
</protein>
<feature type="transmembrane region" description="Helical" evidence="2">
    <location>
        <begin position="171"/>
        <end position="192"/>
    </location>
</feature>
<proteinExistence type="predicted"/>
<feature type="transmembrane region" description="Helical" evidence="2">
    <location>
        <begin position="274"/>
        <end position="295"/>
    </location>
</feature>
<dbReference type="InterPro" id="IPR050327">
    <property type="entry name" value="Proton-linked_MCT"/>
</dbReference>
<evidence type="ECO:0000256" key="2">
    <source>
        <dbReference type="SAM" id="Phobius"/>
    </source>
</evidence>
<dbReference type="CDD" id="cd17352">
    <property type="entry name" value="MFS_MCT_SLC16"/>
    <property type="match status" value="1"/>
</dbReference>
<feature type="transmembrane region" description="Helical" evidence="2">
    <location>
        <begin position="403"/>
        <end position="422"/>
    </location>
</feature>
<keyword evidence="2" id="KW-1133">Transmembrane helix</keyword>
<dbReference type="InterPro" id="IPR011701">
    <property type="entry name" value="MFS"/>
</dbReference>